<evidence type="ECO:0000313" key="8">
    <source>
        <dbReference type="EMBL" id="BBH04494.1"/>
    </source>
</evidence>
<evidence type="ECO:0000256" key="6">
    <source>
        <dbReference type="RuleBase" id="RU363132"/>
    </source>
</evidence>
<feature type="transmembrane region" description="Helical" evidence="6">
    <location>
        <begin position="100"/>
        <end position="119"/>
    </location>
</feature>
<comment type="caution">
    <text evidence="6">Lacks conserved residue(s) required for the propagation of feature annotation.</text>
</comment>
<dbReference type="GO" id="GO:0005789">
    <property type="term" value="C:endoplasmic reticulum membrane"/>
    <property type="evidence" value="ECO:0007669"/>
    <property type="project" value="UniProtKB-SubCell"/>
</dbReference>
<evidence type="ECO:0000256" key="3">
    <source>
        <dbReference type="ARBA" id="ARBA00022824"/>
    </source>
</evidence>
<dbReference type="Pfam" id="PF02453">
    <property type="entry name" value="Reticulon"/>
    <property type="match status" value="1"/>
</dbReference>
<evidence type="ECO:0000256" key="4">
    <source>
        <dbReference type="ARBA" id="ARBA00022989"/>
    </source>
</evidence>
<keyword evidence="5 6" id="KW-0472">Membrane</keyword>
<evidence type="ECO:0000259" key="7">
    <source>
        <dbReference type="PROSITE" id="PS50845"/>
    </source>
</evidence>
<keyword evidence="4 6" id="KW-1133">Transmembrane helix</keyword>
<protein>
    <recommendedName>
        <fullName evidence="6">Reticulon-like protein</fullName>
    </recommendedName>
</protein>
<evidence type="ECO:0000256" key="1">
    <source>
        <dbReference type="ARBA" id="ARBA00004477"/>
    </source>
</evidence>
<proteinExistence type="predicted"/>
<gene>
    <name evidence="8" type="ORF">Prudu_015648</name>
</gene>
<evidence type="ECO:0000256" key="2">
    <source>
        <dbReference type="ARBA" id="ARBA00022692"/>
    </source>
</evidence>
<reference evidence="8" key="1">
    <citation type="journal article" date="2019" name="Science">
        <title>Mutation of a bHLH transcription factor allowed almond domestication.</title>
        <authorList>
            <person name="Sanchez-Perez R."/>
            <person name="Pavan S."/>
            <person name="Mazzeo R."/>
            <person name="Moldovan C."/>
            <person name="Aiese Cigliano R."/>
            <person name="Del Cueto J."/>
            <person name="Ricciardi F."/>
            <person name="Lotti C."/>
            <person name="Ricciardi L."/>
            <person name="Dicenta F."/>
            <person name="Lopez-Marques R.L."/>
            <person name="Lindberg Moller B."/>
        </authorList>
    </citation>
    <scope>NUCLEOTIDE SEQUENCE</scope>
</reference>
<dbReference type="AlphaFoldDB" id="A0A4Y1RJT6"/>
<dbReference type="EMBL" id="AP019302">
    <property type="protein sequence ID" value="BBH04494.1"/>
    <property type="molecule type" value="Genomic_DNA"/>
</dbReference>
<organism evidence="8">
    <name type="scientific">Prunus dulcis</name>
    <name type="common">Almond</name>
    <name type="synonym">Amygdalus dulcis</name>
    <dbReference type="NCBI Taxonomy" id="3755"/>
    <lineage>
        <taxon>Eukaryota</taxon>
        <taxon>Viridiplantae</taxon>
        <taxon>Streptophyta</taxon>
        <taxon>Embryophyta</taxon>
        <taxon>Tracheophyta</taxon>
        <taxon>Spermatophyta</taxon>
        <taxon>Magnoliopsida</taxon>
        <taxon>eudicotyledons</taxon>
        <taxon>Gunneridae</taxon>
        <taxon>Pentapetalae</taxon>
        <taxon>rosids</taxon>
        <taxon>fabids</taxon>
        <taxon>Rosales</taxon>
        <taxon>Rosaceae</taxon>
        <taxon>Amygdaloideae</taxon>
        <taxon>Amygdaleae</taxon>
        <taxon>Prunus</taxon>
    </lineage>
</organism>
<keyword evidence="2 6" id="KW-0812">Transmembrane</keyword>
<dbReference type="InterPro" id="IPR045064">
    <property type="entry name" value="Reticulon-like"/>
</dbReference>
<dbReference type="PANTHER" id="PTHR10994">
    <property type="entry name" value="RETICULON"/>
    <property type="match status" value="1"/>
</dbReference>
<dbReference type="PROSITE" id="PS50845">
    <property type="entry name" value="RETICULON"/>
    <property type="match status" value="1"/>
</dbReference>
<dbReference type="GO" id="GO:0009617">
    <property type="term" value="P:response to bacterium"/>
    <property type="evidence" value="ECO:0007669"/>
    <property type="project" value="InterPro"/>
</dbReference>
<sequence length="331" mass="37638">MKIHRNIRTFIEMLDPVDVDIADSDFLNNQLDNGDSSDSDIDNYCMSFTCKNRLFGRQKPLHVVLGAAADIILWRNKQISAYIFMGATLTWLLFERTGYNLVVFVCHASLLSLTALFLWSNLGSFIYVSPPEIPETILPQHLFMRTAISLTATYNQALRSFRHVVFGTDIRDFLSVAVVLWVLSVVGRLCSFMSFLYIVFVILMIVPALYDNLEDSVDSFAEKALIAINKQYAVLDEKVVQKLKKSLVIDDKTHVDKIERARQKKKVIYTLASSFDPGGKKGPTTQIRTWNKVLPISPVSQTQYWLEWRPMPLLDSQLQNFLLALCPVSAS</sequence>
<accession>A0A4Y1RJT6</accession>
<evidence type="ECO:0000256" key="5">
    <source>
        <dbReference type="ARBA" id="ARBA00023136"/>
    </source>
</evidence>
<comment type="subcellular location">
    <subcellularLocation>
        <location evidence="1 6">Endoplasmic reticulum membrane</location>
        <topology evidence="1 6">Multi-pass membrane protein</topology>
    </subcellularLocation>
</comment>
<keyword evidence="3 6" id="KW-0256">Endoplasmic reticulum</keyword>
<dbReference type="PANTHER" id="PTHR10994:SF177">
    <property type="entry name" value="RETICULON-LIKE PROTEIN B15"/>
    <property type="match status" value="1"/>
</dbReference>
<feature type="domain" description="Reticulon" evidence="7">
    <location>
        <begin position="68"/>
        <end position="266"/>
    </location>
</feature>
<dbReference type="InterPro" id="IPR003388">
    <property type="entry name" value="Reticulon"/>
</dbReference>
<name>A0A4Y1RJT6_PRUDU</name>